<dbReference type="SUPFAM" id="SSF53067">
    <property type="entry name" value="Actin-like ATPase domain"/>
    <property type="match status" value="2"/>
</dbReference>
<feature type="domain" description="Carbohydrate kinase FGGY N-terminal" evidence="10">
    <location>
        <begin position="4"/>
        <end position="248"/>
    </location>
</feature>
<keyword evidence="13" id="KW-1185">Reference proteome</keyword>
<evidence type="ECO:0000259" key="10">
    <source>
        <dbReference type="Pfam" id="PF00370"/>
    </source>
</evidence>
<dbReference type="EC" id="2.7.1.17" evidence="9"/>
<keyword evidence="5 8" id="KW-0418">Kinase</keyword>
<dbReference type="InterPro" id="IPR000577">
    <property type="entry name" value="Carb_kinase_FGGY"/>
</dbReference>
<dbReference type="InterPro" id="IPR018484">
    <property type="entry name" value="FGGY_N"/>
</dbReference>
<name>A0A3N1XVB0_9FIRM</name>
<evidence type="ECO:0000256" key="7">
    <source>
        <dbReference type="ARBA" id="ARBA00023277"/>
    </source>
</evidence>
<dbReference type="InterPro" id="IPR018485">
    <property type="entry name" value="FGGY_C"/>
</dbReference>
<keyword evidence="7 9" id="KW-0119">Carbohydrate metabolism</keyword>
<dbReference type="NCBIfam" id="TIGR01312">
    <property type="entry name" value="XylB"/>
    <property type="match status" value="1"/>
</dbReference>
<evidence type="ECO:0000256" key="3">
    <source>
        <dbReference type="ARBA" id="ARBA00022679"/>
    </source>
</evidence>
<dbReference type="Proteomes" id="UP000273083">
    <property type="component" value="Unassembled WGS sequence"/>
</dbReference>
<gene>
    <name evidence="9" type="primary">xylB</name>
    <name evidence="12" type="ORF">EDD66_102206</name>
</gene>
<feature type="domain" description="Carbohydrate kinase FGGY C-terminal" evidence="11">
    <location>
        <begin position="285"/>
        <end position="450"/>
    </location>
</feature>
<protein>
    <recommendedName>
        <fullName evidence="9">Xylulose kinase</fullName>
        <shortName evidence="9">Xylulokinase</shortName>
        <ecNumber evidence="9">2.7.1.17</ecNumber>
    </recommendedName>
</protein>
<comment type="caution">
    <text evidence="12">The sequence shown here is derived from an EMBL/GenBank/DDBJ whole genome shotgun (WGS) entry which is preliminary data.</text>
</comment>
<dbReference type="AlphaFoldDB" id="A0A3N1XVB0"/>
<dbReference type="InterPro" id="IPR043129">
    <property type="entry name" value="ATPase_NBD"/>
</dbReference>
<dbReference type="PANTHER" id="PTHR43095">
    <property type="entry name" value="SUGAR KINASE"/>
    <property type="match status" value="1"/>
</dbReference>
<dbReference type="PANTHER" id="PTHR43095:SF5">
    <property type="entry name" value="XYLULOSE KINASE"/>
    <property type="match status" value="1"/>
</dbReference>
<dbReference type="GO" id="GO:0005997">
    <property type="term" value="P:xylulose metabolic process"/>
    <property type="evidence" value="ECO:0007669"/>
    <property type="project" value="InterPro"/>
</dbReference>
<dbReference type="InterPro" id="IPR006000">
    <property type="entry name" value="Xylulokinase"/>
</dbReference>
<evidence type="ECO:0000256" key="1">
    <source>
        <dbReference type="ARBA" id="ARBA00009156"/>
    </source>
</evidence>
<dbReference type="CDD" id="cd07808">
    <property type="entry name" value="ASKHA_NBD_FGGY_EcXK-like"/>
    <property type="match status" value="1"/>
</dbReference>
<sequence>MKQYLLGIDIGTSACKVAIFDKFGTVLASTNEVYNVYYPRKGYAEQNPDEWWSAVCKAIKEALSLSGIQSDEIAGIGIDGQSWSAIAVDQEGNVLTNTPIWMDTRANKICENLNADIGSEKIFDLAGNSLQPSYTTAKILWYKENMPEIYRKTDKILQSNSFIVYKLTGIMSQDKSQGYGLHCFDMHQGIWDIRMCEKLGIPIDILPDIYECHEIVGAVTKKAAEECGLSIGIPVVAGGLDAACGTLGAGVIHPGETQEQGGQAGGMSICTDTYKADKRLILSYHVVPDLWLLQGGTTGGGGVMRWIERELGDYEREKAKHEEKNLFELLNDIAEDVNPCCDGLVFLPYMAGERSPIWDPNAKGVFYGLDFSKTKGHLVRAAMEGVAFSIKHNLDVAAETDIKVDTLCAMGGSANSLLWTQIKSDIIGKPFIVPASDTATTLGACILAGVGVGMYKDFEEAVKLTVKVKRKHEPDMEKHEQYKKNYEIYLELYEKLKETMHK</sequence>
<reference evidence="12 13" key="1">
    <citation type="submission" date="2018-11" db="EMBL/GenBank/DDBJ databases">
        <title>Genomic Encyclopedia of Type Strains, Phase IV (KMG-IV): sequencing the most valuable type-strain genomes for metagenomic binning, comparative biology and taxonomic classification.</title>
        <authorList>
            <person name="Goeker M."/>
        </authorList>
    </citation>
    <scope>NUCLEOTIDE SEQUENCE [LARGE SCALE GENOMIC DNA]</scope>
    <source>
        <strain evidence="12 13">DSM 26537</strain>
    </source>
</reference>
<accession>A0A3N1XVB0</accession>
<dbReference type="GO" id="GO:0004856">
    <property type="term" value="F:D-xylulokinase activity"/>
    <property type="evidence" value="ECO:0007669"/>
    <property type="project" value="UniProtKB-EC"/>
</dbReference>
<evidence type="ECO:0000256" key="4">
    <source>
        <dbReference type="ARBA" id="ARBA00022741"/>
    </source>
</evidence>
<evidence type="ECO:0000256" key="2">
    <source>
        <dbReference type="ARBA" id="ARBA00022629"/>
    </source>
</evidence>
<evidence type="ECO:0000256" key="5">
    <source>
        <dbReference type="ARBA" id="ARBA00022777"/>
    </source>
</evidence>
<dbReference type="Pfam" id="PF00370">
    <property type="entry name" value="FGGY_N"/>
    <property type="match status" value="1"/>
</dbReference>
<keyword evidence="6 9" id="KW-0067">ATP-binding</keyword>
<dbReference type="PROSITE" id="PS00445">
    <property type="entry name" value="FGGY_KINASES_2"/>
    <property type="match status" value="1"/>
</dbReference>
<keyword evidence="3 8" id="KW-0808">Transferase</keyword>
<keyword evidence="2 9" id="KW-0859">Xylose metabolism</keyword>
<evidence type="ECO:0000259" key="11">
    <source>
        <dbReference type="Pfam" id="PF02782"/>
    </source>
</evidence>
<dbReference type="InterPro" id="IPR050406">
    <property type="entry name" value="FGGY_Carb_Kinase"/>
</dbReference>
<dbReference type="RefSeq" id="WP_123608251.1">
    <property type="nucleotide sequence ID" value="NZ_RJVG01000002.1"/>
</dbReference>
<organism evidence="12 13">
    <name type="scientific">Mobilisporobacter senegalensis</name>
    <dbReference type="NCBI Taxonomy" id="1329262"/>
    <lineage>
        <taxon>Bacteria</taxon>
        <taxon>Bacillati</taxon>
        <taxon>Bacillota</taxon>
        <taxon>Clostridia</taxon>
        <taxon>Lachnospirales</taxon>
        <taxon>Lachnospiraceae</taxon>
        <taxon>Mobilisporobacter</taxon>
    </lineage>
</organism>
<comment type="catalytic activity">
    <reaction evidence="9">
        <text>D-xylulose + ATP = D-xylulose 5-phosphate + ADP + H(+)</text>
        <dbReference type="Rhea" id="RHEA:10964"/>
        <dbReference type="ChEBI" id="CHEBI:15378"/>
        <dbReference type="ChEBI" id="CHEBI:17140"/>
        <dbReference type="ChEBI" id="CHEBI:30616"/>
        <dbReference type="ChEBI" id="CHEBI:57737"/>
        <dbReference type="ChEBI" id="CHEBI:456216"/>
        <dbReference type="EC" id="2.7.1.17"/>
    </reaction>
</comment>
<dbReference type="Pfam" id="PF02782">
    <property type="entry name" value="FGGY_C"/>
    <property type="match status" value="1"/>
</dbReference>
<evidence type="ECO:0000256" key="6">
    <source>
        <dbReference type="ARBA" id="ARBA00022840"/>
    </source>
</evidence>
<proteinExistence type="inferred from homology"/>
<dbReference type="EMBL" id="RJVG01000002">
    <property type="protein sequence ID" value="ROR30554.1"/>
    <property type="molecule type" value="Genomic_DNA"/>
</dbReference>
<evidence type="ECO:0000313" key="12">
    <source>
        <dbReference type="EMBL" id="ROR30554.1"/>
    </source>
</evidence>
<dbReference type="GO" id="GO:0042732">
    <property type="term" value="P:D-xylose metabolic process"/>
    <property type="evidence" value="ECO:0007669"/>
    <property type="project" value="UniProtKB-KW"/>
</dbReference>
<evidence type="ECO:0000313" key="13">
    <source>
        <dbReference type="Proteomes" id="UP000273083"/>
    </source>
</evidence>
<dbReference type="OrthoDB" id="9805576at2"/>
<evidence type="ECO:0000256" key="9">
    <source>
        <dbReference type="RuleBase" id="RU364073"/>
    </source>
</evidence>
<evidence type="ECO:0000256" key="8">
    <source>
        <dbReference type="RuleBase" id="RU003733"/>
    </source>
</evidence>
<dbReference type="GO" id="GO:0005524">
    <property type="term" value="F:ATP binding"/>
    <property type="evidence" value="ECO:0007669"/>
    <property type="project" value="UniProtKB-KW"/>
</dbReference>
<dbReference type="InterPro" id="IPR018483">
    <property type="entry name" value="Carb_kinase_FGGY_CS"/>
</dbReference>
<comment type="similarity">
    <text evidence="1 8">Belongs to the FGGY kinase family.</text>
</comment>
<dbReference type="Gene3D" id="3.30.420.40">
    <property type="match status" value="2"/>
</dbReference>
<dbReference type="PIRSF" id="PIRSF000538">
    <property type="entry name" value="GlpK"/>
    <property type="match status" value="1"/>
</dbReference>
<keyword evidence="4 9" id="KW-0547">Nucleotide-binding</keyword>